<dbReference type="InterPro" id="IPR033658">
    <property type="entry name" value="GRX_PICOT-like"/>
</dbReference>
<keyword evidence="3" id="KW-0411">Iron-sulfur</keyword>
<keyword evidence="2" id="KW-0408">Iron</keyword>
<dbReference type="InterPro" id="IPR036249">
    <property type="entry name" value="Thioredoxin-like_sf"/>
</dbReference>
<dbReference type="InterPro" id="IPR004480">
    <property type="entry name" value="Monothiol_GRX-rel"/>
</dbReference>
<sequence length="225" mass="25496">MEIFSVSGVNELSSKLGGLNDYLAILYFYVDDSAECNQMSDVITELSKNEEDNVAIIKINASKDDEISKKYNVASVPSFIFLRGGNVVDNLVGANVPAFSKKIEENLKTESIEDRLRKLINKAPVMLFMKGSPTVPRCGFSKQVIALLNSYDAKYETFDILEDFEVREALKSFSNWPTYPQLYVKAQIRLLIIQFHALEMLNIFRLKKFSAIIVCNLIVSCFVFM</sequence>
<dbReference type="Gene3D" id="3.40.30.10">
    <property type="entry name" value="Glutaredoxin"/>
    <property type="match status" value="2"/>
</dbReference>
<protein>
    <submittedName>
        <fullName evidence="6">Glutaredoxin-3</fullName>
    </submittedName>
</protein>
<evidence type="ECO:0000313" key="6">
    <source>
        <dbReference type="EMBL" id="GFT44988.1"/>
    </source>
</evidence>
<dbReference type="PROSITE" id="PS51354">
    <property type="entry name" value="GLUTAREDOXIN_2"/>
    <property type="match status" value="1"/>
</dbReference>
<keyword evidence="1" id="KW-0479">Metal-binding</keyword>
<evidence type="ECO:0000259" key="4">
    <source>
        <dbReference type="Pfam" id="PF00085"/>
    </source>
</evidence>
<feature type="domain" description="Glutaredoxin" evidence="5">
    <location>
        <begin position="125"/>
        <end position="186"/>
    </location>
</feature>
<dbReference type="InterPro" id="IPR013766">
    <property type="entry name" value="Thioredoxin_domain"/>
</dbReference>
<feature type="domain" description="Thioredoxin" evidence="4">
    <location>
        <begin position="22"/>
        <end position="98"/>
    </location>
</feature>
<dbReference type="CDD" id="cd03028">
    <property type="entry name" value="GRX_PICOT_like"/>
    <property type="match status" value="1"/>
</dbReference>
<gene>
    <name evidence="6" type="primary">glrx3</name>
    <name evidence="6" type="ORF">NPIL_650111</name>
</gene>
<evidence type="ECO:0000313" key="7">
    <source>
        <dbReference type="Proteomes" id="UP000887013"/>
    </source>
</evidence>
<dbReference type="Pfam" id="PF00462">
    <property type="entry name" value="Glutaredoxin"/>
    <property type="match status" value="1"/>
</dbReference>
<dbReference type="SUPFAM" id="SSF52833">
    <property type="entry name" value="Thioredoxin-like"/>
    <property type="match status" value="2"/>
</dbReference>
<evidence type="ECO:0000256" key="1">
    <source>
        <dbReference type="ARBA" id="ARBA00022723"/>
    </source>
</evidence>
<comment type="caution">
    <text evidence="6">The sequence shown here is derived from an EMBL/GenBank/DDBJ whole genome shotgun (WGS) entry which is preliminary data.</text>
</comment>
<dbReference type="GO" id="GO:0005634">
    <property type="term" value="C:nucleus"/>
    <property type="evidence" value="ECO:0007669"/>
    <property type="project" value="TreeGrafter"/>
</dbReference>
<dbReference type="PANTHER" id="PTHR10293:SF73">
    <property type="entry name" value="GLUTAREDOXIN-3"/>
    <property type="match status" value="1"/>
</dbReference>
<organism evidence="6 7">
    <name type="scientific">Nephila pilipes</name>
    <name type="common">Giant wood spider</name>
    <name type="synonym">Nephila maculata</name>
    <dbReference type="NCBI Taxonomy" id="299642"/>
    <lineage>
        <taxon>Eukaryota</taxon>
        <taxon>Metazoa</taxon>
        <taxon>Ecdysozoa</taxon>
        <taxon>Arthropoda</taxon>
        <taxon>Chelicerata</taxon>
        <taxon>Arachnida</taxon>
        <taxon>Araneae</taxon>
        <taxon>Araneomorphae</taxon>
        <taxon>Entelegynae</taxon>
        <taxon>Araneoidea</taxon>
        <taxon>Nephilidae</taxon>
        <taxon>Nephila</taxon>
    </lineage>
</organism>
<dbReference type="InterPro" id="IPR002109">
    <property type="entry name" value="Glutaredoxin"/>
</dbReference>
<evidence type="ECO:0000256" key="2">
    <source>
        <dbReference type="ARBA" id="ARBA00023004"/>
    </source>
</evidence>
<proteinExistence type="predicted"/>
<dbReference type="GO" id="GO:0046872">
    <property type="term" value="F:metal ion binding"/>
    <property type="evidence" value="ECO:0007669"/>
    <property type="project" value="UniProtKB-KW"/>
</dbReference>
<dbReference type="GO" id="GO:0005829">
    <property type="term" value="C:cytosol"/>
    <property type="evidence" value="ECO:0007669"/>
    <property type="project" value="TreeGrafter"/>
</dbReference>
<dbReference type="GO" id="GO:0006879">
    <property type="term" value="P:intracellular iron ion homeostasis"/>
    <property type="evidence" value="ECO:0007669"/>
    <property type="project" value="TreeGrafter"/>
</dbReference>
<reference evidence="6" key="1">
    <citation type="submission" date="2020-08" db="EMBL/GenBank/DDBJ databases">
        <title>Multicomponent nature underlies the extraordinary mechanical properties of spider dragline silk.</title>
        <authorList>
            <person name="Kono N."/>
            <person name="Nakamura H."/>
            <person name="Mori M."/>
            <person name="Yoshida Y."/>
            <person name="Ohtoshi R."/>
            <person name="Malay A.D."/>
            <person name="Moran D.A.P."/>
            <person name="Tomita M."/>
            <person name="Numata K."/>
            <person name="Arakawa K."/>
        </authorList>
    </citation>
    <scope>NUCLEOTIDE SEQUENCE</scope>
</reference>
<accession>A0A8X6TTJ2</accession>
<dbReference type="Proteomes" id="UP000887013">
    <property type="component" value="Unassembled WGS sequence"/>
</dbReference>
<dbReference type="PANTHER" id="PTHR10293">
    <property type="entry name" value="GLUTAREDOXIN FAMILY MEMBER"/>
    <property type="match status" value="1"/>
</dbReference>
<keyword evidence="7" id="KW-1185">Reference proteome</keyword>
<dbReference type="OrthoDB" id="415696at2759"/>
<evidence type="ECO:0000259" key="5">
    <source>
        <dbReference type="Pfam" id="PF00462"/>
    </source>
</evidence>
<dbReference type="GO" id="GO:0051536">
    <property type="term" value="F:iron-sulfur cluster binding"/>
    <property type="evidence" value="ECO:0007669"/>
    <property type="project" value="UniProtKB-KW"/>
</dbReference>
<name>A0A8X6TTJ2_NEPPI</name>
<dbReference type="AlphaFoldDB" id="A0A8X6TTJ2"/>
<dbReference type="Pfam" id="PF00085">
    <property type="entry name" value="Thioredoxin"/>
    <property type="match status" value="1"/>
</dbReference>
<evidence type="ECO:0000256" key="3">
    <source>
        <dbReference type="ARBA" id="ARBA00023014"/>
    </source>
</evidence>
<dbReference type="EMBL" id="BMAW01064393">
    <property type="protein sequence ID" value="GFT44988.1"/>
    <property type="molecule type" value="Genomic_DNA"/>
</dbReference>